<evidence type="ECO:0000256" key="5">
    <source>
        <dbReference type="ARBA" id="ARBA00022692"/>
    </source>
</evidence>
<dbReference type="SMART" id="SM00665">
    <property type="entry name" value="B561"/>
    <property type="match status" value="1"/>
</dbReference>
<feature type="transmembrane region" description="Helical" evidence="12">
    <location>
        <begin position="154"/>
        <end position="177"/>
    </location>
</feature>
<keyword evidence="7" id="KW-0249">Electron transport</keyword>
<dbReference type="EMBL" id="AJWK01010316">
    <property type="status" value="NOT_ANNOTATED_CDS"/>
    <property type="molecule type" value="Genomic_DNA"/>
</dbReference>
<evidence type="ECO:0000256" key="4">
    <source>
        <dbReference type="ARBA" id="ARBA00022617"/>
    </source>
</evidence>
<keyword evidence="3" id="KW-0813">Transport</keyword>
<dbReference type="PANTHER" id="PTHR15422">
    <property type="entry name" value="OS05G0565100 PROTEIN"/>
    <property type="match status" value="1"/>
</dbReference>
<dbReference type="PROSITE" id="PS50939">
    <property type="entry name" value="CYTOCHROME_B561"/>
    <property type="match status" value="1"/>
</dbReference>
<dbReference type="GO" id="GO:0016020">
    <property type="term" value="C:membrane"/>
    <property type="evidence" value="ECO:0007669"/>
    <property type="project" value="UniProtKB-SubCell"/>
</dbReference>
<dbReference type="Gene3D" id="1.20.120.1770">
    <property type="match status" value="1"/>
</dbReference>
<evidence type="ECO:0000259" key="13">
    <source>
        <dbReference type="PROSITE" id="PS50939"/>
    </source>
</evidence>
<dbReference type="GO" id="GO:0046872">
    <property type="term" value="F:metal ion binding"/>
    <property type="evidence" value="ECO:0007669"/>
    <property type="project" value="UniProtKB-KW"/>
</dbReference>
<dbReference type="VEuPathDB" id="VectorBase:LLOJ003188"/>
<name>A0A1B0ETA2_LUTLO</name>
<evidence type="ECO:0000256" key="7">
    <source>
        <dbReference type="ARBA" id="ARBA00022982"/>
    </source>
</evidence>
<dbReference type="VEuPathDB" id="VectorBase:LLONM1_002440"/>
<keyword evidence="8 12" id="KW-1133">Transmembrane helix</keyword>
<evidence type="ECO:0000256" key="12">
    <source>
        <dbReference type="SAM" id="Phobius"/>
    </source>
</evidence>
<evidence type="ECO:0000313" key="14">
    <source>
        <dbReference type="EnsemblMetazoa" id="LLOJ003188-PA"/>
    </source>
</evidence>
<evidence type="ECO:0000313" key="15">
    <source>
        <dbReference type="Proteomes" id="UP000092461"/>
    </source>
</evidence>
<dbReference type="Pfam" id="PF03188">
    <property type="entry name" value="Cytochrom_B561"/>
    <property type="match status" value="1"/>
</dbReference>
<accession>A0A1B0ETA2</accession>
<comment type="cofactor">
    <cofactor evidence="1">
        <name>heme b</name>
        <dbReference type="ChEBI" id="CHEBI:60344"/>
    </cofactor>
</comment>
<keyword evidence="5 12" id="KW-0812">Transmembrane</keyword>
<comment type="subcellular location">
    <subcellularLocation>
        <location evidence="2">Membrane</location>
        <topology evidence="2">Multi-pass membrane protein</topology>
    </subcellularLocation>
</comment>
<dbReference type="EnsemblMetazoa" id="LLOJ003188-RA">
    <property type="protein sequence ID" value="LLOJ003188-PA"/>
    <property type="gene ID" value="LLOJ003188"/>
</dbReference>
<feature type="transmembrane region" description="Helical" evidence="12">
    <location>
        <begin position="222"/>
        <end position="246"/>
    </location>
</feature>
<keyword evidence="6" id="KW-0479">Metal-binding</keyword>
<dbReference type="InterPro" id="IPR006593">
    <property type="entry name" value="Cyt_b561/ferric_Rdtase_TM"/>
</dbReference>
<evidence type="ECO:0000256" key="8">
    <source>
        <dbReference type="ARBA" id="ARBA00022989"/>
    </source>
</evidence>
<evidence type="ECO:0000256" key="3">
    <source>
        <dbReference type="ARBA" id="ARBA00022448"/>
    </source>
</evidence>
<keyword evidence="15" id="KW-1185">Reference proteome</keyword>
<evidence type="ECO:0000256" key="6">
    <source>
        <dbReference type="ARBA" id="ARBA00022723"/>
    </source>
</evidence>
<dbReference type="GO" id="GO:0140575">
    <property type="term" value="F:transmembrane monodehydroascorbate reductase activity"/>
    <property type="evidence" value="ECO:0007669"/>
    <property type="project" value="InterPro"/>
</dbReference>
<sequence>MSNYNTFNSNAEGGVTPAIINTNVETEALLGDTEREGGVTPAIINTNVETEALLGDTERDVSVTRKMNTNRQENQNPVSWLQITMNFAIHGLLLIFTIYVIYVSFSQGAFLFSWHPTLMTVGYAIFMTEAILSFSENNLLARNRNFKWRVKYHWILQAIGGASVAAGFIIILTNKFINEKSHFQTNHAIVGLVTIIVTALVAAGGIWTKYSYDLREYLRPVYAKLIHAALGGAVYILAVTALILGMNSDFFERYSFSSAKWVGGFILILTGVYILTKPLTTCIARFKTAFMRASL</sequence>
<dbReference type="EC" id="7.2.1.3" evidence="11"/>
<dbReference type="EMBL" id="AJWK01010315">
    <property type="status" value="NOT_ANNOTATED_CDS"/>
    <property type="molecule type" value="Genomic_DNA"/>
</dbReference>
<feature type="transmembrane region" description="Helical" evidence="12">
    <location>
        <begin position="189"/>
        <end position="210"/>
    </location>
</feature>
<evidence type="ECO:0000256" key="11">
    <source>
        <dbReference type="ARBA" id="ARBA00024225"/>
    </source>
</evidence>
<feature type="transmembrane region" description="Helical" evidence="12">
    <location>
        <begin position="258"/>
        <end position="276"/>
    </location>
</feature>
<dbReference type="InterPro" id="IPR045150">
    <property type="entry name" value="CYB561D1/2"/>
</dbReference>
<evidence type="ECO:0000256" key="2">
    <source>
        <dbReference type="ARBA" id="ARBA00004141"/>
    </source>
</evidence>
<protein>
    <recommendedName>
        <fullName evidence="11">ascorbate ferrireductase (transmembrane)</fullName>
        <ecNumber evidence="11">7.2.1.3</ecNumber>
    </recommendedName>
</protein>
<dbReference type="Proteomes" id="UP000092461">
    <property type="component" value="Unassembled WGS sequence"/>
</dbReference>
<feature type="transmembrane region" description="Helical" evidence="12">
    <location>
        <begin position="114"/>
        <end position="134"/>
    </location>
</feature>
<dbReference type="GO" id="GO:0140571">
    <property type="term" value="F:transmembrane ascorbate ferrireductase activity"/>
    <property type="evidence" value="ECO:0007669"/>
    <property type="project" value="UniProtKB-EC"/>
</dbReference>
<evidence type="ECO:0000256" key="10">
    <source>
        <dbReference type="ARBA" id="ARBA00023136"/>
    </source>
</evidence>
<keyword evidence="9" id="KW-0408">Iron</keyword>
<dbReference type="AlphaFoldDB" id="A0A1B0ETA2"/>
<keyword evidence="4" id="KW-0349">Heme</keyword>
<dbReference type="PANTHER" id="PTHR15422:SF45">
    <property type="entry name" value="CYTOCHROME B561 DOMAIN-CONTAINING PROTEIN"/>
    <property type="match status" value="1"/>
</dbReference>
<feature type="domain" description="Cytochrome b561" evidence="13">
    <location>
        <begin position="81"/>
        <end position="279"/>
    </location>
</feature>
<proteinExistence type="predicted"/>
<evidence type="ECO:0000256" key="1">
    <source>
        <dbReference type="ARBA" id="ARBA00001970"/>
    </source>
</evidence>
<keyword evidence="10 12" id="KW-0472">Membrane</keyword>
<dbReference type="CDD" id="cd08761">
    <property type="entry name" value="Cyt_b561_CYB561D2_like"/>
    <property type="match status" value="1"/>
</dbReference>
<evidence type="ECO:0000256" key="9">
    <source>
        <dbReference type="ARBA" id="ARBA00023004"/>
    </source>
</evidence>
<organism evidence="14 15">
    <name type="scientific">Lutzomyia longipalpis</name>
    <name type="common">Sand fly</name>
    <dbReference type="NCBI Taxonomy" id="7200"/>
    <lineage>
        <taxon>Eukaryota</taxon>
        <taxon>Metazoa</taxon>
        <taxon>Ecdysozoa</taxon>
        <taxon>Arthropoda</taxon>
        <taxon>Hexapoda</taxon>
        <taxon>Insecta</taxon>
        <taxon>Pterygota</taxon>
        <taxon>Neoptera</taxon>
        <taxon>Endopterygota</taxon>
        <taxon>Diptera</taxon>
        <taxon>Nematocera</taxon>
        <taxon>Psychodoidea</taxon>
        <taxon>Psychodidae</taxon>
        <taxon>Lutzomyia</taxon>
        <taxon>Lutzomyia</taxon>
    </lineage>
</organism>
<reference evidence="14" key="1">
    <citation type="submission" date="2020-05" db="UniProtKB">
        <authorList>
            <consortium name="EnsemblMetazoa"/>
        </authorList>
    </citation>
    <scope>IDENTIFICATION</scope>
    <source>
        <strain evidence="14">Jacobina</strain>
    </source>
</reference>